<gene>
    <name evidence="6" type="ORF">GXW74_19665</name>
</gene>
<dbReference type="EMBL" id="JAAEDL010000022">
    <property type="protein sequence ID" value="MBR0682719.1"/>
    <property type="molecule type" value="Genomic_DNA"/>
</dbReference>
<dbReference type="Pfam" id="PF01522">
    <property type="entry name" value="Polysacc_deac_1"/>
    <property type="match status" value="1"/>
</dbReference>
<dbReference type="GO" id="GO:0016810">
    <property type="term" value="F:hydrolase activity, acting on carbon-nitrogen (but not peptide) bonds"/>
    <property type="evidence" value="ECO:0007669"/>
    <property type="project" value="InterPro"/>
</dbReference>
<dbReference type="PANTHER" id="PTHR47561">
    <property type="entry name" value="POLYSACCHARIDE DEACETYLASE FAMILY PROTEIN (AFU_ORTHOLOGUE AFUA_6G05030)"/>
    <property type="match status" value="1"/>
</dbReference>
<organism evidence="6 7">
    <name type="scientific">Neoroseomonas eburnea</name>
    <dbReference type="NCBI Taxonomy" id="1346889"/>
    <lineage>
        <taxon>Bacteria</taxon>
        <taxon>Pseudomonadati</taxon>
        <taxon>Pseudomonadota</taxon>
        <taxon>Alphaproteobacteria</taxon>
        <taxon>Acetobacterales</taxon>
        <taxon>Acetobacteraceae</taxon>
        <taxon>Neoroseomonas</taxon>
    </lineage>
</organism>
<dbReference type="InterPro" id="IPR011330">
    <property type="entry name" value="Glyco_hydro/deAcase_b/a-brl"/>
</dbReference>
<evidence type="ECO:0000256" key="1">
    <source>
        <dbReference type="ARBA" id="ARBA00003236"/>
    </source>
</evidence>
<evidence type="ECO:0000256" key="4">
    <source>
        <dbReference type="ARBA" id="ARBA00032976"/>
    </source>
</evidence>
<dbReference type="AlphaFoldDB" id="A0A9X9XG83"/>
<comment type="caution">
    <text evidence="6">The sequence shown here is derived from an EMBL/GenBank/DDBJ whole genome shotgun (WGS) entry which is preliminary data.</text>
</comment>
<sequence length="301" mass="32670">MSSATGIEQYQRESGLTRAARRAARRFAALPGLFTFTVDVEEHGCGSRARAQTGRLLDLLAAAGARGTFFVLDEVVRTDPRLVAAIARRGHEVASHGHTHRPLAAEGAARFRAGMEAARDRLADIAGAAPIGFRAPYFSLTPAATWAPEILTELGFAYSSSVLPAWNPLAGWPGAPRRPFLWPSGLLELPVPVARLGPARLPFLGGMYLRWLPPWRLRGLSARWAAEEAGGALWSYCHPYDLDRGETLVHRADAGALGSLMLWLNRGPTLPRLEGLLHGRRSEPFAARLAELRQAAPAWPA</sequence>
<feature type="domain" description="NodB homology" evidence="5">
    <location>
        <begin position="32"/>
        <end position="301"/>
    </location>
</feature>
<evidence type="ECO:0000313" key="6">
    <source>
        <dbReference type="EMBL" id="MBR0682719.1"/>
    </source>
</evidence>
<reference evidence="6" key="2">
    <citation type="journal article" date="2021" name="Syst. Appl. Microbiol.">
        <title>Roseomonas hellenica sp. nov., isolated from roots of wild-growing Alkanna tinctoria.</title>
        <authorList>
            <person name="Rat A."/>
            <person name="Naranjo H.D."/>
            <person name="Lebbe L."/>
            <person name="Cnockaert M."/>
            <person name="Krigas N."/>
            <person name="Grigoriadou K."/>
            <person name="Maloupa E."/>
            <person name="Willems A."/>
        </authorList>
    </citation>
    <scope>NUCLEOTIDE SEQUENCE</scope>
    <source>
        <strain evidence="6">LMG 31228</strain>
    </source>
</reference>
<name>A0A9X9XG83_9PROT</name>
<comment type="function">
    <text evidence="1">Is involved in generating a small heat-stable compound (Nod), an acylated oligomer of N-acetylglucosamine, that stimulates mitosis in various plant protoplasts.</text>
</comment>
<dbReference type="Pfam" id="PF11959">
    <property type="entry name" value="DUF3473"/>
    <property type="match status" value="1"/>
</dbReference>
<evidence type="ECO:0000259" key="5">
    <source>
        <dbReference type="PROSITE" id="PS51677"/>
    </source>
</evidence>
<dbReference type="PANTHER" id="PTHR47561:SF1">
    <property type="entry name" value="POLYSACCHARIDE DEACETYLASE FAMILY PROTEIN (AFU_ORTHOLOGUE AFUA_6G05030)"/>
    <property type="match status" value="1"/>
</dbReference>
<dbReference type="RefSeq" id="WP_211848254.1">
    <property type="nucleotide sequence ID" value="NZ_JAAEDL010000022.1"/>
</dbReference>
<reference evidence="6" key="1">
    <citation type="submission" date="2020-01" db="EMBL/GenBank/DDBJ databases">
        <authorList>
            <person name="Rat A."/>
        </authorList>
    </citation>
    <scope>NUCLEOTIDE SEQUENCE</scope>
    <source>
        <strain evidence="6">LMG 31228</strain>
    </source>
</reference>
<dbReference type="InterPro" id="IPR022560">
    <property type="entry name" value="DUF3473"/>
</dbReference>
<dbReference type="GO" id="GO:0005975">
    <property type="term" value="P:carbohydrate metabolic process"/>
    <property type="evidence" value="ECO:0007669"/>
    <property type="project" value="InterPro"/>
</dbReference>
<dbReference type="Proteomes" id="UP001138709">
    <property type="component" value="Unassembled WGS sequence"/>
</dbReference>
<dbReference type="SUPFAM" id="SSF88713">
    <property type="entry name" value="Glycoside hydrolase/deacetylase"/>
    <property type="match status" value="1"/>
</dbReference>
<accession>A0A9X9XG83</accession>
<comment type="similarity">
    <text evidence="2">Belongs to the polysaccharide deacetylase family.</text>
</comment>
<keyword evidence="7" id="KW-1185">Reference proteome</keyword>
<dbReference type="InterPro" id="IPR002509">
    <property type="entry name" value="NODB_dom"/>
</dbReference>
<proteinExistence type="inferred from homology"/>
<dbReference type="PROSITE" id="PS51677">
    <property type="entry name" value="NODB"/>
    <property type="match status" value="1"/>
</dbReference>
<evidence type="ECO:0000256" key="2">
    <source>
        <dbReference type="ARBA" id="ARBA00010973"/>
    </source>
</evidence>
<dbReference type="Gene3D" id="3.20.20.370">
    <property type="entry name" value="Glycoside hydrolase/deacetylase"/>
    <property type="match status" value="1"/>
</dbReference>
<evidence type="ECO:0000313" key="7">
    <source>
        <dbReference type="Proteomes" id="UP001138709"/>
    </source>
</evidence>
<evidence type="ECO:0000256" key="3">
    <source>
        <dbReference type="ARBA" id="ARBA00020071"/>
    </source>
</evidence>
<protein>
    <recommendedName>
        <fullName evidence="3">Chitooligosaccharide deacetylase</fullName>
    </recommendedName>
    <alternativeName>
        <fullName evidence="4">Nodulation protein B</fullName>
    </alternativeName>
</protein>